<accession>A0A8H4J581</accession>
<feature type="transmembrane region" description="Helical" evidence="3">
    <location>
        <begin position="221"/>
        <end position="238"/>
    </location>
</feature>
<feature type="transmembrane region" description="Helical" evidence="3">
    <location>
        <begin position="312"/>
        <end position="335"/>
    </location>
</feature>
<dbReference type="PANTHER" id="PTHR11360:SF315">
    <property type="entry name" value="TRANSPORTER MCH2-RELATED"/>
    <property type="match status" value="1"/>
</dbReference>
<name>A0A8H4J581_9PEZI</name>
<evidence type="ECO:0000256" key="3">
    <source>
        <dbReference type="SAM" id="Phobius"/>
    </source>
</evidence>
<dbReference type="Proteomes" id="UP000572817">
    <property type="component" value="Unassembled WGS sequence"/>
</dbReference>
<feature type="domain" description="Major facilitator superfamily (MFS) profile" evidence="4">
    <location>
        <begin position="221"/>
        <end position="411"/>
    </location>
</feature>
<feature type="transmembrane region" description="Helical" evidence="3">
    <location>
        <begin position="288"/>
        <end position="306"/>
    </location>
</feature>
<dbReference type="GO" id="GO:0016020">
    <property type="term" value="C:membrane"/>
    <property type="evidence" value="ECO:0007669"/>
    <property type="project" value="UniProtKB-SubCell"/>
</dbReference>
<gene>
    <name evidence="5" type="ORF">GTA08_BOTSDO12086</name>
</gene>
<reference evidence="5" key="1">
    <citation type="submission" date="2020-04" db="EMBL/GenBank/DDBJ databases">
        <title>Genome Assembly and Annotation of Botryosphaeria dothidea sdau 11-99, a Latent Pathogen of Apple Fruit Ring Rot in China.</title>
        <authorList>
            <person name="Yu C."/>
            <person name="Diao Y."/>
            <person name="Lu Q."/>
            <person name="Zhao J."/>
            <person name="Cui S."/>
            <person name="Peng C."/>
            <person name="He B."/>
            <person name="Liu H."/>
        </authorList>
    </citation>
    <scope>NUCLEOTIDE SEQUENCE [LARGE SCALE GENOMIC DNA]</scope>
    <source>
        <strain evidence="5">Sdau11-99</strain>
    </source>
</reference>
<feature type="transmembrane region" description="Helical" evidence="3">
    <location>
        <begin position="379"/>
        <end position="400"/>
    </location>
</feature>
<feature type="transmembrane region" description="Helical" evidence="3">
    <location>
        <begin position="347"/>
        <end position="367"/>
    </location>
</feature>
<dbReference type="InterPro" id="IPR011701">
    <property type="entry name" value="MFS"/>
</dbReference>
<keyword evidence="6" id="KW-1185">Reference proteome</keyword>
<dbReference type="OrthoDB" id="6499973at2759"/>
<feature type="transmembrane region" description="Helical" evidence="3">
    <location>
        <begin position="178"/>
        <end position="200"/>
    </location>
</feature>
<keyword evidence="3" id="KW-0472">Membrane</keyword>
<evidence type="ECO:0000256" key="2">
    <source>
        <dbReference type="ARBA" id="ARBA00006727"/>
    </source>
</evidence>
<dbReference type="GO" id="GO:0022857">
    <property type="term" value="F:transmembrane transporter activity"/>
    <property type="evidence" value="ECO:0007669"/>
    <property type="project" value="InterPro"/>
</dbReference>
<sequence>MNNDTESASNRQAEETPMGIIVQDPEVVPEGGYGWSYGVFLSYYLTTSTFSSATSLDYAFIGGLEFGCSLSLATPVTIITRRFGIHIPMLAGIFFQTAGFILASFTSRTAVWQLYLTQGALVGVGIGFTYLPAVVVPSQWFEKKRSLANGIVSSGSGIGGIVFSFAAQATMEHVDVPWALRMVGIVSGAVNLVAVALVRSRNREVQAVIRGFDVALLKRENVLLLLAWAFLTMLGYVTPLYSLSAYAKDQIGLSDSQASVVTACLNLGFAIGRPLMGLVSDWYGRIEVAGLSTFFSAVCIFAIWIPSNSYGVLIFFAIISGLFLGVLWVTISPLCVEVAGIKDLNSLLALAWATIVLPCTFSEVIALKIRRPNTERPFLYPQIFSGLSYLVAAGIMFRLWQVQHRKRLTEF</sequence>
<dbReference type="EMBL" id="WWBZ02000007">
    <property type="protein sequence ID" value="KAF4312308.1"/>
    <property type="molecule type" value="Genomic_DNA"/>
</dbReference>
<dbReference type="AlphaFoldDB" id="A0A8H4J581"/>
<proteinExistence type="inferred from homology"/>
<dbReference type="Pfam" id="PF07690">
    <property type="entry name" value="MFS_1"/>
    <property type="match status" value="1"/>
</dbReference>
<dbReference type="InterPro" id="IPR020846">
    <property type="entry name" value="MFS_dom"/>
</dbReference>
<feature type="transmembrane region" description="Helical" evidence="3">
    <location>
        <begin position="87"/>
        <end position="106"/>
    </location>
</feature>
<evidence type="ECO:0000259" key="4">
    <source>
        <dbReference type="PROSITE" id="PS50850"/>
    </source>
</evidence>
<dbReference type="SUPFAM" id="SSF103473">
    <property type="entry name" value="MFS general substrate transporter"/>
    <property type="match status" value="1"/>
</dbReference>
<dbReference type="Gene3D" id="1.20.1250.20">
    <property type="entry name" value="MFS general substrate transporter like domains"/>
    <property type="match status" value="2"/>
</dbReference>
<dbReference type="InterPro" id="IPR036259">
    <property type="entry name" value="MFS_trans_sf"/>
</dbReference>
<dbReference type="PROSITE" id="PS50850">
    <property type="entry name" value="MFS"/>
    <property type="match status" value="1"/>
</dbReference>
<dbReference type="InterPro" id="IPR050327">
    <property type="entry name" value="Proton-linked_MCT"/>
</dbReference>
<comment type="caution">
    <text evidence="5">The sequence shown here is derived from an EMBL/GenBank/DDBJ whole genome shotgun (WGS) entry which is preliminary data.</text>
</comment>
<evidence type="ECO:0000313" key="5">
    <source>
        <dbReference type="EMBL" id="KAF4312308.1"/>
    </source>
</evidence>
<feature type="transmembrane region" description="Helical" evidence="3">
    <location>
        <begin position="112"/>
        <end position="135"/>
    </location>
</feature>
<comment type="subcellular location">
    <subcellularLocation>
        <location evidence="1">Membrane</location>
        <topology evidence="1">Multi-pass membrane protein</topology>
    </subcellularLocation>
</comment>
<keyword evidence="3" id="KW-1133">Transmembrane helix</keyword>
<protein>
    <submittedName>
        <fullName evidence="5">Major facilitator superfamily</fullName>
    </submittedName>
</protein>
<dbReference type="PANTHER" id="PTHR11360">
    <property type="entry name" value="MONOCARBOXYLATE TRANSPORTER"/>
    <property type="match status" value="1"/>
</dbReference>
<keyword evidence="3" id="KW-0812">Transmembrane</keyword>
<comment type="similarity">
    <text evidence="2">Belongs to the major facilitator superfamily. Monocarboxylate porter (TC 2.A.1.13) family.</text>
</comment>
<feature type="transmembrane region" description="Helical" evidence="3">
    <location>
        <begin position="147"/>
        <end position="166"/>
    </location>
</feature>
<evidence type="ECO:0000256" key="1">
    <source>
        <dbReference type="ARBA" id="ARBA00004141"/>
    </source>
</evidence>
<evidence type="ECO:0000313" key="6">
    <source>
        <dbReference type="Proteomes" id="UP000572817"/>
    </source>
</evidence>
<organism evidence="5 6">
    <name type="scientific">Botryosphaeria dothidea</name>
    <dbReference type="NCBI Taxonomy" id="55169"/>
    <lineage>
        <taxon>Eukaryota</taxon>
        <taxon>Fungi</taxon>
        <taxon>Dikarya</taxon>
        <taxon>Ascomycota</taxon>
        <taxon>Pezizomycotina</taxon>
        <taxon>Dothideomycetes</taxon>
        <taxon>Dothideomycetes incertae sedis</taxon>
        <taxon>Botryosphaeriales</taxon>
        <taxon>Botryosphaeriaceae</taxon>
        <taxon>Botryosphaeria</taxon>
    </lineage>
</organism>